<dbReference type="InterPro" id="IPR013786">
    <property type="entry name" value="AcylCoA_DH/ox_N"/>
</dbReference>
<dbReference type="Gene3D" id="1.20.140.10">
    <property type="entry name" value="Butyryl-CoA Dehydrogenase, subunit A, domain 3"/>
    <property type="match status" value="1"/>
</dbReference>
<evidence type="ECO:0000256" key="1">
    <source>
        <dbReference type="ARBA" id="ARBA00023002"/>
    </source>
</evidence>
<sequence>MERPTAASAADAGLVALEKRLREAAARQDDPELAGSSAPGNTVAILRDAGWLGRPAPRRFGGEGMGTEPAGAHAAIGSLRFLGSCSLSAGRLFEGHINALQLVERYGTESQKQRAARDARDGHLFAIWVTDGREPLRMEQDADGRVRLSGEKPFASGAGLATRPLVTATPPAGEPRMLVVPLAPRTRATPLPTPLAGMRAAATGGMDLSGLALDADALVGEAGDYLRQPLFSAGAWRASAVALGGIDRLASLFCEQLRARNRDGSPHQRRRIGEVLIARETAAMWVRRAALVAENFVSPDSPDAATDVAETVNLARIACERAALDVLERVQRGLGLQAFGRGTEVERVARDLATFLRQPAPDETLDEAAGWFVDRPIPDPHAGGSADPGDPSRPDLHEAPPVIPAAGSGTGSGNADGHPGTDR</sequence>
<comment type="caution">
    <text evidence="4">The sequence shown here is derived from an EMBL/GenBank/DDBJ whole genome shotgun (WGS) entry which is preliminary data.</text>
</comment>
<dbReference type="InterPro" id="IPR036250">
    <property type="entry name" value="AcylCo_DH-like_C"/>
</dbReference>
<organism evidence="4 5">
    <name type="scientific">Rhizosaccharibacter radicis</name>
    <dbReference type="NCBI Taxonomy" id="2782605"/>
    <lineage>
        <taxon>Bacteria</taxon>
        <taxon>Pseudomonadati</taxon>
        <taxon>Pseudomonadota</taxon>
        <taxon>Alphaproteobacteria</taxon>
        <taxon>Acetobacterales</taxon>
        <taxon>Acetobacteraceae</taxon>
        <taxon>Rhizosaccharibacter</taxon>
    </lineage>
</organism>
<gene>
    <name evidence="4" type="ORF">NFI88_02515</name>
</gene>
<reference evidence="4 5" key="1">
    <citation type="submission" date="2022-06" db="EMBL/GenBank/DDBJ databases">
        <title>Rhizosaccharibacter gen. nov. sp. nov. KSS12, endophytic bacteria isolated from sugarcane.</title>
        <authorList>
            <person name="Pitiwittayakul N."/>
        </authorList>
    </citation>
    <scope>NUCLEOTIDE SEQUENCE [LARGE SCALE GENOMIC DNA]</scope>
    <source>
        <strain evidence="4 5">KSS12</strain>
    </source>
</reference>
<dbReference type="Gene3D" id="1.10.540.10">
    <property type="entry name" value="Acyl-CoA dehydrogenase/oxidase, N-terminal domain"/>
    <property type="match status" value="1"/>
</dbReference>
<evidence type="ECO:0000313" key="4">
    <source>
        <dbReference type="EMBL" id="MCQ8239713.1"/>
    </source>
</evidence>
<dbReference type="Proteomes" id="UP001524547">
    <property type="component" value="Unassembled WGS sequence"/>
</dbReference>
<dbReference type="InterPro" id="IPR009100">
    <property type="entry name" value="AcylCoA_DH/oxidase_NM_dom_sf"/>
</dbReference>
<keyword evidence="1" id="KW-0560">Oxidoreductase</keyword>
<accession>A0ABT1VVN4</accession>
<dbReference type="InterPro" id="IPR046373">
    <property type="entry name" value="Acyl-CoA_Oxase/DH_mid-dom_sf"/>
</dbReference>
<evidence type="ECO:0000259" key="3">
    <source>
        <dbReference type="Pfam" id="PF02771"/>
    </source>
</evidence>
<protein>
    <submittedName>
        <fullName evidence="4">Acyl-CoA/acyl-ACP dehydrogenase</fullName>
    </submittedName>
</protein>
<evidence type="ECO:0000313" key="5">
    <source>
        <dbReference type="Proteomes" id="UP001524547"/>
    </source>
</evidence>
<proteinExistence type="predicted"/>
<feature type="region of interest" description="Disordered" evidence="2">
    <location>
        <begin position="373"/>
        <end position="423"/>
    </location>
</feature>
<dbReference type="Gene3D" id="2.40.110.10">
    <property type="entry name" value="Butyryl-CoA Dehydrogenase, subunit A, domain 2"/>
    <property type="match status" value="1"/>
</dbReference>
<feature type="domain" description="Acyl-CoA dehydrogenase/oxidase N-terminal" evidence="3">
    <location>
        <begin position="34"/>
        <end position="115"/>
    </location>
</feature>
<dbReference type="SUPFAM" id="SSF56645">
    <property type="entry name" value="Acyl-CoA dehydrogenase NM domain-like"/>
    <property type="match status" value="1"/>
</dbReference>
<keyword evidence="5" id="KW-1185">Reference proteome</keyword>
<dbReference type="PANTHER" id="PTHR48083">
    <property type="entry name" value="MEDIUM-CHAIN SPECIFIC ACYL-COA DEHYDROGENASE, MITOCHONDRIAL-RELATED"/>
    <property type="match status" value="1"/>
</dbReference>
<name>A0ABT1VVN4_9PROT</name>
<evidence type="ECO:0000256" key="2">
    <source>
        <dbReference type="SAM" id="MobiDB-lite"/>
    </source>
</evidence>
<dbReference type="SUPFAM" id="SSF47203">
    <property type="entry name" value="Acyl-CoA dehydrogenase C-terminal domain-like"/>
    <property type="match status" value="1"/>
</dbReference>
<dbReference type="EMBL" id="JAMZEJ010000002">
    <property type="protein sequence ID" value="MCQ8239713.1"/>
    <property type="molecule type" value="Genomic_DNA"/>
</dbReference>
<dbReference type="PANTHER" id="PTHR48083:SF37">
    <property type="entry name" value="DEHYDROGENASE, PUTATIVE-RELATED"/>
    <property type="match status" value="1"/>
</dbReference>
<dbReference type="RefSeq" id="WP_422918464.1">
    <property type="nucleotide sequence ID" value="NZ_JAMZEJ010000002.1"/>
</dbReference>
<dbReference type="InterPro" id="IPR050741">
    <property type="entry name" value="Acyl-CoA_dehydrogenase"/>
</dbReference>
<dbReference type="Pfam" id="PF02771">
    <property type="entry name" value="Acyl-CoA_dh_N"/>
    <property type="match status" value="1"/>
</dbReference>
<dbReference type="InterPro" id="IPR037069">
    <property type="entry name" value="AcylCoA_DH/ox_N_sf"/>
</dbReference>